<dbReference type="Proteomes" id="UP000269396">
    <property type="component" value="Unassembled WGS sequence"/>
</dbReference>
<feature type="region of interest" description="Disordered" evidence="1">
    <location>
        <begin position="81"/>
        <end position="135"/>
    </location>
</feature>
<proteinExistence type="predicted"/>
<evidence type="ECO:0000313" key="2">
    <source>
        <dbReference type="EMBL" id="VDP80910.1"/>
    </source>
</evidence>
<feature type="compositionally biased region" description="Polar residues" evidence="1">
    <location>
        <begin position="96"/>
        <end position="125"/>
    </location>
</feature>
<protein>
    <submittedName>
        <fullName evidence="2">Uncharacterized protein</fullName>
    </submittedName>
</protein>
<accession>A0A183PZR6</accession>
<keyword evidence="3" id="KW-1185">Reference proteome</keyword>
<sequence>MKLDNSDFTDDLNLFHTHEQMKIKTTSVATASASVDPNILKGKTKNLKYNTKNTTPITLNGLTLEEVKTSTYLGSIIDEQGGPHADVKTGGLAKQGQHSYNLGTTGNQTNCQPTSNSESSIQTPKQFDCTELKLQ</sequence>
<evidence type="ECO:0000256" key="1">
    <source>
        <dbReference type="SAM" id="MobiDB-lite"/>
    </source>
</evidence>
<dbReference type="EMBL" id="UZAL01043124">
    <property type="protein sequence ID" value="VDP80910.1"/>
    <property type="molecule type" value="Genomic_DNA"/>
</dbReference>
<evidence type="ECO:0000313" key="3">
    <source>
        <dbReference type="Proteomes" id="UP000269396"/>
    </source>
</evidence>
<gene>
    <name evidence="2" type="ORF">SMTD_LOCUS19852</name>
</gene>
<organism evidence="2 3">
    <name type="scientific">Schistosoma mattheei</name>
    <dbReference type="NCBI Taxonomy" id="31246"/>
    <lineage>
        <taxon>Eukaryota</taxon>
        <taxon>Metazoa</taxon>
        <taxon>Spiralia</taxon>
        <taxon>Lophotrochozoa</taxon>
        <taxon>Platyhelminthes</taxon>
        <taxon>Trematoda</taxon>
        <taxon>Digenea</taxon>
        <taxon>Strigeidida</taxon>
        <taxon>Schistosomatoidea</taxon>
        <taxon>Schistosomatidae</taxon>
        <taxon>Schistosoma</taxon>
    </lineage>
</organism>
<name>A0A183PZR6_9TREM</name>
<dbReference type="AlphaFoldDB" id="A0A183PZR6"/>
<reference evidence="2 3" key="1">
    <citation type="submission" date="2018-11" db="EMBL/GenBank/DDBJ databases">
        <authorList>
            <consortium name="Pathogen Informatics"/>
        </authorList>
    </citation>
    <scope>NUCLEOTIDE SEQUENCE [LARGE SCALE GENOMIC DNA]</scope>
    <source>
        <strain>Denwood</strain>
        <strain evidence="3">Zambia</strain>
    </source>
</reference>